<feature type="chain" id="PRO_5031074612" evidence="2">
    <location>
        <begin position="33"/>
        <end position="115"/>
    </location>
</feature>
<accession>A0A7S4NE14</accession>
<keyword evidence="2" id="KW-0732">Signal</keyword>
<evidence type="ECO:0000313" key="3">
    <source>
        <dbReference type="EMBL" id="CAE2281273.1"/>
    </source>
</evidence>
<evidence type="ECO:0000256" key="2">
    <source>
        <dbReference type="SAM" id="SignalP"/>
    </source>
</evidence>
<feature type="transmembrane region" description="Helical" evidence="1">
    <location>
        <begin position="42"/>
        <end position="61"/>
    </location>
</feature>
<feature type="signal peptide" evidence="2">
    <location>
        <begin position="1"/>
        <end position="32"/>
    </location>
</feature>
<dbReference type="AlphaFoldDB" id="A0A7S4NE14"/>
<reference evidence="3" key="1">
    <citation type="submission" date="2021-01" db="EMBL/GenBank/DDBJ databases">
        <authorList>
            <person name="Corre E."/>
            <person name="Pelletier E."/>
            <person name="Niang G."/>
            <person name="Scheremetjew M."/>
            <person name="Finn R."/>
            <person name="Kale V."/>
            <person name="Holt S."/>
            <person name="Cochrane G."/>
            <person name="Meng A."/>
            <person name="Brown T."/>
            <person name="Cohen L."/>
        </authorList>
    </citation>
    <scope>NUCLEOTIDE SEQUENCE</scope>
    <source>
        <strain evidence="3">CCMP 2712</strain>
    </source>
</reference>
<keyword evidence="1" id="KW-0472">Membrane</keyword>
<name>A0A7S4NE14_GUITH</name>
<proteinExistence type="predicted"/>
<evidence type="ECO:0000256" key="1">
    <source>
        <dbReference type="SAM" id="Phobius"/>
    </source>
</evidence>
<gene>
    <name evidence="3" type="ORF">GTHE00462_LOCUS9101</name>
</gene>
<keyword evidence="1" id="KW-0812">Transmembrane</keyword>
<keyword evidence="1" id="KW-1133">Transmembrane helix</keyword>
<sequence>MLRKKSATMNAIMSKTSLCAGCLFSILLTVRCTELCPHGTFADAVTGMPINLLGGCVFALIQPRRALVDRGVPQYLDPSDLEDARLHNSIPSPALLQLAGANLLFSPPSVQSQDG</sequence>
<organism evidence="3">
    <name type="scientific">Guillardia theta</name>
    <name type="common">Cryptophyte</name>
    <name type="synonym">Cryptomonas phi</name>
    <dbReference type="NCBI Taxonomy" id="55529"/>
    <lineage>
        <taxon>Eukaryota</taxon>
        <taxon>Cryptophyceae</taxon>
        <taxon>Pyrenomonadales</taxon>
        <taxon>Geminigeraceae</taxon>
        <taxon>Guillardia</taxon>
    </lineage>
</organism>
<protein>
    <submittedName>
        <fullName evidence="3">Uncharacterized protein</fullName>
    </submittedName>
</protein>
<dbReference type="EMBL" id="HBKN01011563">
    <property type="protein sequence ID" value="CAE2281273.1"/>
    <property type="molecule type" value="Transcribed_RNA"/>
</dbReference>